<keyword evidence="4" id="KW-0812">Transmembrane</keyword>
<feature type="domain" description="Glycosyltransferase 2-like" evidence="5">
    <location>
        <begin position="45"/>
        <end position="177"/>
    </location>
</feature>
<evidence type="ECO:0000259" key="5">
    <source>
        <dbReference type="Pfam" id="PF00535"/>
    </source>
</evidence>
<reference evidence="6" key="1">
    <citation type="submission" date="2022-11" db="EMBL/GenBank/DDBJ databases">
        <title>Lacinutrix neustonica HL-RS19T sp. nov., isolated from the surface microlayer sample of brackish Lake Shihwa.</title>
        <authorList>
            <person name="Choi J.Y."/>
            <person name="Hwang C.Y."/>
        </authorList>
    </citation>
    <scope>NUCLEOTIDE SEQUENCE</scope>
    <source>
        <strain evidence="6">HL-RS19</strain>
    </source>
</reference>
<feature type="transmembrane region" description="Helical" evidence="4">
    <location>
        <begin position="6"/>
        <end position="32"/>
    </location>
</feature>
<dbReference type="Proteomes" id="UP001164705">
    <property type="component" value="Chromosome"/>
</dbReference>
<evidence type="ECO:0000256" key="2">
    <source>
        <dbReference type="ARBA" id="ARBA00022676"/>
    </source>
</evidence>
<evidence type="ECO:0000313" key="6">
    <source>
        <dbReference type="EMBL" id="WAC03648.1"/>
    </source>
</evidence>
<dbReference type="InterPro" id="IPR029044">
    <property type="entry name" value="Nucleotide-diphossugar_trans"/>
</dbReference>
<dbReference type="Gene3D" id="3.90.550.10">
    <property type="entry name" value="Spore Coat Polysaccharide Biosynthesis Protein SpsA, Chain A"/>
    <property type="match status" value="1"/>
</dbReference>
<sequence length="370" mass="42492">MLLLEILYYCFVVVVGIQVVYFGIIFGSFAFCKPVSISKKNIPVSIIICAKNEAGNIKKYLPSILNQEYPEFEVVLINDASHDETLDVFEGFARDHKNIKIVNVKNVEAFWAKKKYALTLGIKAATHNQLLFTDADCEPVSNQWISEMASHFSTENTVILGYGAYHKIKKSFLNKLIRYETVLTAIQYFSFAQIGTPFMGVGRNLAYHRDEFFKANGFINHIDVRSGDDDLFINEVASSDNTAVCFTPDSFTTSQPKLSFKNWFRQKRRHISTAHRYKFSHKALLALFYSSQLLFWVLSIILFIFLFNWPFVILLIVFRCTIQLLVVGVSAKKLNETDLVFLLPVLELFLIGFQLTIFITNLISKPNYWK</sequence>
<protein>
    <submittedName>
        <fullName evidence="6">Glycosyltransferase</fullName>
        <ecNumber evidence="6">2.4.-.-</ecNumber>
    </submittedName>
</protein>
<dbReference type="Pfam" id="PF00535">
    <property type="entry name" value="Glycos_transf_2"/>
    <property type="match status" value="1"/>
</dbReference>
<comment type="similarity">
    <text evidence="1">Belongs to the glycosyltransferase 2 family.</text>
</comment>
<dbReference type="SUPFAM" id="SSF53448">
    <property type="entry name" value="Nucleotide-diphospho-sugar transferases"/>
    <property type="match status" value="1"/>
</dbReference>
<dbReference type="PANTHER" id="PTHR43630:SF1">
    <property type="entry name" value="POLY-BETA-1,6-N-ACETYL-D-GLUCOSAMINE SYNTHASE"/>
    <property type="match status" value="1"/>
</dbReference>
<accession>A0A9E8SEK5</accession>
<dbReference type="RefSeq" id="WP_267678283.1">
    <property type="nucleotide sequence ID" value="NZ_CP113088.1"/>
</dbReference>
<evidence type="ECO:0000256" key="1">
    <source>
        <dbReference type="ARBA" id="ARBA00006739"/>
    </source>
</evidence>
<gene>
    <name evidence="6" type="ORF">N7U66_09410</name>
</gene>
<feature type="transmembrane region" description="Helical" evidence="4">
    <location>
        <begin position="341"/>
        <end position="363"/>
    </location>
</feature>
<dbReference type="GO" id="GO:0016757">
    <property type="term" value="F:glycosyltransferase activity"/>
    <property type="evidence" value="ECO:0007669"/>
    <property type="project" value="UniProtKB-KW"/>
</dbReference>
<keyword evidence="4" id="KW-1133">Transmembrane helix</keyword>
<keyword evidence="3 6" id="KW-0808">Transferase</keyword>
<keyword evidence="2 6" id="KW-0328">Glycosyltransferase</keyword>
<keyword evidence="7" id="KW-1185">Reference proteome</keyword>
<dbReference type="EC" id="2.4.-.-" evidence="6"/>
<name>A0A9E8SEK5_9FLAO</name>
<evidence type="ECO:0000313" key="7">
    <source>
        <dbReference type="Proteomes" id="UP001164705"/>
    </source>
</evidence>
<dbReference type="EMBL" id="CP113088">
    <property type="protein sequence ID" value="WAC03648.1"/>
    <property type="molecule type" value="Genomic_DNA"/>
</dbReference>
<keyword evidence="4" id="KW-0472">Membrane</keyword>
<proteinExistence type="inferred from homology"/>
<dbReference type="PANTHER" id="PTHR43630">
    <property type="entry name" value="POLY-BETA-1,6-N-ACETYL-D-GLUCOSAMINE SYNTHASE"/>
    <property type="match status" value="1"/>
</dbReference>
<dbReference type="KEGG" id="lnu:N7U66_09410"/>
<dbReference type="InterPro" id="IPR001173">
    <property type="entry name" value="Glyco_trans_2-like"/>
</dbReference>
<dbReference type="AlphaFoldDB" id="A0A9E8SEK5"/>
<organism evidence="6 7">
    <name type="scientific">Lacinutrix neustonica</name>
    <dbReference type="NCBI Taxonomy" id="2980107"/>
    <lineage>
        <taxon>Bacteria</taxon>
        <taxon>Pseudomonadati</taxon>
        <taxon>Bacteroidota</taxon>
        <taxon>Flavobacteriia</taxon>
        <taxon>Flavobacteriales</taxon>
        <taxon>Flavobacteriaceae</taxon>
        <taxon>Lacinutrix</taxon>
    </lineage>
</organism>
<evidence type="ECO:0000256" key="4">
    <source>
        <dbReference type="SAM" id="Phobius"/>
    </source>
</evidence>
<evidence type="ECO:0000256" key="3">
    <source>
        <dbReference type="ARBA" id="ARBA00022679"/>
    </source>
</evidence>